<dbReference type="AlphaFoldDB" id="A0A176W7V7"/>
<comment type="caution">
    <text evidence="3">The sequence shown here is derived from an EMBL/GenBank/DDBJ whole genome shotgun (WGS) entry which is preliminary data.</text>
</comment>
<accession>A0A176W7V7</accession>
<keyword evidence="4" id="KW-1185">Reference proteome</keyword>
<dbReference type="PANTHER" id="PTHR37390">
    <property type="entry name" value="OS02G0592500 PROTEIN"/>
    <property type="match status" value="1"/>
</dbReference>
<keyword evidence="2" id="KW-1133">Transmembrane helix</keyword>
<evidence type="ECO:0000313" key="4">
    <source>
        <dbReference type="Proteomes" id="UP000077202"/>
    </source>
</evidence>
<keyword evidence="2" id="KW-0812">Transmembrane</keyword>
<dbReference type="PANTHER" id="PTHR37390:SF1">
    <property type="entry name" value="FOLATE-BINDING PROTEIN 1"/>
    <property type="match status" value="1"/>
</dbReference>
<evidence type="ECO:0000256" key="1">
    <source>
        <dbReference type="SAM" id="MobiDB-lite"/>
    </source>
</evidence>
<feature type="transmembrane region" description="Helical" evidence="2">
    <location>
        <begin position="358"/>
        <end position="378"/>
    </location>
</feature>
<evidence type="ECO:0000256" key="2">
    <source>
        <dbReference type="SAM" id="Phobius"/>
    </source>
</evidence>
<sequence>MASQDYYTKESSANGPASDEEAKADTNHHSSSAQMSERVRACAELQSWPASQPATDCAELWRVVEGGGGNLAALTLAGWLAGFDGGRRRQYVLSPSCAVMLQACDQRREGGREGPEGREGVVNRAGIWGGGRQGAIVAVEQRVVASGGGERAMGGRSRRGGGGGGDRIGGSEKKMSSPPLVPSVPSCVVLDPEFCEFTHAAILTLQKLAGSGEASSQCLEQWEVLECSICDPRVGITPGPPLLCPAFCESVFSACADAFFSTDPLTQMLMPCGPKDVLCARAKEWASNSSAFCQLAGFASVDTRNQFNFLEERACYDGKAEAPGSADEVVKIKQRSTRRAKHDSSLDMLRKYIENMDVAVQIMWAIGGLVLTAGALHLRRRTLLKNSTAAVVMRNKQLQEEARARQQAVYKVSAATSAGAAKRDKKPRDSPKAA</sequence>
<evidence type="ECO:0000313" key="3">
    <source>
        <dbReference type="EMBL" id="OAE28552.1"/>
    </source>
</evidence>
<dbReference type="EMBL" id="LVLJ01001709">
    <property type="protein sequence ID" value="OAE28552.1"/>
    <property type="molecule type" value="Genomic_DNA"/>
</dbReference>
<organism evidence="3 4">
    <name type="scientific">Marchantia polymorpha subsp. ruderalis</name>
    <dbReference type="NCBI Taxonomy" id="1480154"/>
    <lineage>
        <taxon>Eukaryota</taxon>
        <taxon>Viridiplantae</taxon>
        <taxon>Streptophyta</taxon>
        <taxon>Embryophyta</taxon>
        <taxon>Marchantiophyta</taxon>
        <taxon>Marchantiopsida</taxon>
        <taxon>Marchantiidae</taxon>
        <taxon>Marchantiales</taxon>
        <taxon>Marchantiaceae</taxon>
        <taxon>Marchantia</taxon>
    </lineage>
</organism>
<keyword evidence="2" id="KW-0472">Membrane</keyword>
<feature type="region of interest" description="Disordered" evidence="1">
    <location>
        <begin position="413"/>
        <end position="434"/>
    </location>
</feature>
<feature type="region of interest" description="Disordered" evidence="1">
    <location>
        <begin position="1"/>
        <end position="38"/>
    </location>
</feature>
<feature type="region of interest" description="Disordered" evidence="1">
    <location>
        <begin position="148"/>
        <end position="178"/>
    </location>
</feature>
<reference evidence="3" key="1">
    <citation type="submission" date="2016-03" db="EMBL/GenBank/DDBJ databases">
        <title>Mechanisms controlling the formation of the plant cell surface in tip-growing cells are functionally conserved among land plants.</title>
        <authorList>
            <person name="Honkanen S."/>
            <person name="Jones V.A."/>
            <person name="Morieri G."/>
            <person name="Champion C."/>
            <person name="Hetherington A.J."/>
            <person name="Kelly S."/>
            <person name="Saint-Marcoux D."/>
            <person name="Proust H."/>
            <person name="Prescott H."/>
            <person name="Dolan L."/>
        </authorList>
    </citation>
    <scope>NUCLEOTIDE SEQUENCE [LARGE SCALE GENOMIC DNA]</scope>
    <source>
        <tissue evidence="3">Whole gametophyte</tissue>
    </source>
</reference>
<dbReference type="Proteomes" id="UP000077202">
    <property type="component" value="Unassembled WGS sequence"/>
</dbReference>
<protein>
    <submittedName>
        <fullName evidence="3">Uncharacterized protein</fullName>
    </submittedName>
</protein>
<proteinExistence type="predicted"/>
<gene>
    <name evidence="3" type="ORF">AXG93_2175s1350</name>
</gene>
<name>A0A176W7V7_MARPO</name>
<feature type="compositionally biased region" description="Polar residues" evidence="1">
    <location>
        <begin position="1"/>
        <end position="15"/>
    </location>
</feature>
<dbReference type="InterPro" id="IPR053305">
    <property type="entry name" value="Folate-binding_rcpt-like"/>
</dbReference>